<organism evidence="9 10">
    <name type="scientific">Macrolepiota fuliginosa MF-IS2</name>
    <dbReference type="NCBI Taxonomy" id="1400762"/>
    <lineage>
        <taxon>Eukaryota</taxon>
        <taxon>Fungi</taxon>
        <taxon>Dikarya</taxon>
        <taxon>Basidiomycota</taxon>
        <taxon>Agaricomycotina</taxon>
        <taxon>Agaricomycetes</taxon>
        <taxon>Agaricomycetidae</taxon>
        <taxon>Agaricales</taxon>
        <taxon>Agaricineae</taxon>
        <taxon>Agaricaceae</taxon>
        <taxon>Macrolepiota</taxon>
    </lineage>
</organism>
<keyword evidence="3 7" id="KW-0812">Transmembrane</keyword>
<dbReference type="PANTHER" id="PTHR42718:SF9">
    <property type="entry name" value="MAJOR FACILITATOR SUPERFAMILY MULTIDRUG TRANSPORTER MFSC"/>
    <property type="match status" value="1"/>
</dbReference>
<dbReference type="Pfam" id="PF07690">
    <property type="entry name" value="MFS_1"/>
    <property type="match status" value="2"/>
</dbReference>
<evidence type="ECO:0000259" key="8">
    <source>
        <dbReference type="PROSITE" id="PS50850"/>
    </source>
</evidence>
<dbReference type="PROSITE" id="PS50850">
    <property type="entry name" value="MFS"/>
    <property type="match status" value="1"/>
</dbReference>
<evidence type="ECO:0000256" key="5">
    <source>
        <dbReference type="ARBA" id="ARBA00023136"/>
    </source>
</evidence>
<sequence>MNEKSPASTIAQNEIQQCSNTPGVTPNEKLQEERIMHKQPEMHEGYYVVHRSFLKSVVIVIVATLSMLVNTGNSTYVAISLPTIGKELNADPSLLQWIVSSYPLSSGCLLLVGGRLADIHGRKKAYLGGTFLLAAFTLGCGFSNNIVTLIILRGVQGIGAAATIPASLGILAHAFPPSRARSFAFAAFAAGAPVGAAFGIAIGGVLTQKTAKTWRSPFYMFTAINVLCLIGGLVSIDKDPPHPKHDRKVDWLGAFLVTAGSVMILFVLGEGESAPKKWATAYIIALLVIGVFLIGLFVWWQWFLEKAQNQRQQRNDEEGKDQERRGALEALRENLPPPLMKLSLWGRANGRFAVVMCLAFLTWSSFLAWTFWIQLYFQSYSGLTPLQTVLRIIPAFVTGLSCTAFVGAMASHTPMVVITTIGTMGTSLACILFAILNPKATYWAYEFPAMILGVLGADFVFTAGTMYIAKISLPHEQSLAGALFQTMTQLGTSAGVTISTVVFNRVTMNLGKQDDMIRGYRAAQWTCCAFGLCGALLSLVFFRGVGVPGHKKVKDLPSQQESGEVESEEKIDPEEDKEYSVEDKA</sequence>
<evidence type="ECO:0000256" key="3">
    <source>
        <dbReference type="ARBA" id="ARBA00022692"/>
    </source>
</evidence>
<gene>
    <name evidence="9" type="ORF">P691DRAFT_229079</name>
</gene>
<evidence type="ECO:0000313" key="9">
    <source>
        <dbReference type="EMBL" id="KAF9446079.1"/>
    </source>
</evidence>
<feature type="transmembrane region" description="Helical" evidence="7">
    <location>
        <begin position="125"/>
        <end position="144"/>
    </location>
</feature>
<keyword evidence="2" id="KW-0813">Transport</keyword>
<feature type="transmembrane region" description="Helical" evidence="7">
    <location>
        <begin position="218"/>
        <end position="237"/>
    </location>
</feature>
<comment type="caution">
    <text evidence="9">The sequence shown here is derived from an EMBL/GenBank/DDBJ whole genome shotgun (WGS) entry which is preliminary data.</text>
</comment>
<feature type="transmembrane region" description="Helical" evidence="7">
    <location>
        <begin position="389"/>
        <end position="408"/>
    </location>
</feature>
<dbReference type="InterPro" id="IPR020846">
    <property type="entry name" value="MFS_dom"/>
</dbReference>
<dbReference type="PANTHER" id="PTHR42718">
    <property type="entry name" value="MAJOR FACILITATOR SUPERFAMILY MULTIDRUG TRANSPORTER MFSC"/>
    <property type="match status" value="1"/>
</dbReference>
<name>A0A9P6C211_9AGAR</name>
<keyword evidence="5 7" id="KW-0472">Membrane</keyword>
<feature type="region of interest" description="Disordered" evidence="6">
    <location>
        <begin position="551"/>
        <end position="585"/>
    </location>
</feature>
<dbReference type="Gene3D" id="1.20.1250.20">
    <property type="entry name" value="MFS general substrate transporter like domains"/>
    <property type="match status" value="2"/>
</dbReference>
<feature type="transmembrane region" description="Helical" evidence="7">
    <location>
        <begin position="183"/>
        <end position="206"/>
    </location>
</feature>
<dbReference type="InterPro" id="IPR036259">
    <property type="entry name" value="MFS_trans_sf"/>
</dbReference>
<comment type="subcellular location">
    <subcellularLocation>
        <location evidence="1">Membrane</location>
        <topology evidence="1">Multi-pass membrane protein</topology>
    </subcellularLocation>
</comment>
<reference evidence="9" key="1">
    <citation type="submission" date="2020-11" db="EMBL/GenBank/DDBJ databases">
        <authorList>
            <consortium name="DOE Joint Genome Institute"/>
            <person name="Ahrendt S."/>
            <person name="Riley R."/>
            <person name="Andreopoulos W."/>
            <person name="Labutti K."/>
            <person name="Pangilinan J."/>
            <person name="Ruiz-Duenas F.J."/>
            <person name="Barrasa J.M."/>
            <person name="Sanchez-Garcia M."/>
            <person name="Camarero S."/>
            <person name="Miyauchi S."/>
            <person name="Serrano A."/>
            <person name="Linde D."/>
            <person name="Babiker R."/>
            <person name="Drula E."/>
            <person name="Ayuso-Fernandez I."/>
            <person name="Pacheco R."/>
            <person name="Padilla G."/>
            <person name="Ferreira P."/>
            <person name="Barriuso J."/>
            <person name="Kellner H."/>
            <person name="Castanera R."/>
            <person name="Alfaro M."/>
            <person name="Ramirez L."/>
            <person name="Pisabarro A.G."/>
            <person name="Kuo A."/>
            <person name="Tritt A."/>
            <person name="Lipzen A."/>
            <person name="He G."/>
            <person name="Yan M."/>
            <person name="Ng V."/>
            <person name="Cullen D."/>
            <person name="Martin F."/>
            <person name="Rosso M.-N."/>
            <person name="Henrissat B."/>
            <person name="Hibbett D."/>
            <person name="Martinez A.T."/>
            <person name="Grigoriev I.V."/>
        </authorList>
    </citation>
    <scope>NUCLEOTIDE SEQUENCE</scope>
    <source>
        <strain evidence="9">MF-IS2</strain>
    </source>
</reference>
<evidence type="ECO:0000313" key="10">
    <source>
        <dbReference type="Proteomes" id="UP000807342"/>
    </source>
</evidence>
<dbReference type="EMBL" id="MU151264">
    <property type="protein sequence ID" value="KAF9446079.1"/>
    <property type="molecule type" value="Genomic_DNA"/>
</dbReference>
<protein>
    <submittedName>
        <fullName evidence="9">MFS general substrate transporter</fullName>
    </submittedName>
</protein>
<proteinExistence type="predicted"/>
<feature type="transmembrane region" description="Helical" evidence="7">
    <location>
        <begin position="281"/>
        <end position="304"/>
    </location>
</feature>
<keyword evidence="10" id="KW-1185">Reference proteome</keyword>
<evidence type="ECO:0000256" key="4">
    <source>
        <dbReference type="ARBA" id="ARBA00022989"/>
    </source>
</evidence>
<evidence type="ECO:0000256" key="6">
    <source>
        <dbReference type="SAM" id="MobiDB-lite"/>
    </source>
</evidence>
<feature type="transmembrane region" description="Helical" evidence="7">
    <location>
        <begin position="352"/>
        <end position="377"/>
    </location>
</feature>
<dbReference type="SUPFAM" id="SSF103473">
    <property type="entry name" value="MFS general substrate transporter"/>
    <property type="match status" value="2"/>
</dbReference>
<feature type="transmembrane region" description="Helical" evidence="7">
    <location>
        <begin position="415"/>
        <end position="435"/>
    </location>
</feature>
<dbReference type="GO" id="GO:0022857">
    <property type="term" value="F:transmembrane transporter activity"/>
    <property type="evidence" value="ECO:0007669"/>
    <property type="project" value="InterPro"/>
</dbReference>
<feature type="transmembrane region" description="Helical" evidence="7">
    <location>
        <begin position="523"/>
        <end position="542"/>
    </location>
</feature>
<dbReference type="Proteomes" id="UP000807342">
    <property type="component" value="Unassembled WGS sequence"/>
</dbReference>
<feature type="transmembrane region" description="Helical" evidence="7">
    <location>
        <begin position="150"/>
        <end position="171"/>
    </location>
</feature>
<dbReference type="InterPro" id="IPR011701">
    <property type="entry name" value="MFS"/>
</dbReference>
<feature type="transmembrane region" description="Helical" evidence="7">
    <location>
        <begin position="94"/>
        <end position="113"/>
    </location>
</feature>
<feature type="transmembrane region" description="Helical" evidence="7">
    <location>
        <begin position="447"/>
        <end position="469"/>
    </location>
</feature>
<keyword evidence="4 7" id="KW-1133">Transmembrane helix</keyword>
<feature type="compositionally biased region" description="Acidic residues" evidence="6">
    <location>
        <begin position="563"/>
        <end position="577"/>
    </location>
</feature>
<dbReference type="GO" id="GO:0016020">
    <property type="term" value="C:membrane"/>
    <property type="evidence" value="ECO:0007669"/>
    <property type="project" value="UniProtKB-SubCell"/>
</dbReference>
<dbReference type="AlphaFoldDB" id="A0A9P6C211"/>
<feature type="transmembrane region" description="Helical" evidence="7">
    <location>
        <begin position="57"/>
        <end position="79"/>
    </location>
</feature>
<feature type="transmembrane region" description="Helical" evidence="7">
    <location>
        <begin position="481"/>
        <end position="503"/>
    </location>
</feature>
<accession>A0A9P6C211</accession>
<evidence type="ECO:0000256" key="1">
    <source>
        <dbReference type="ARBA" id="ARBA00004141"/>
    </source>
</evidence>
<evidence type="ECO:0000256" key="2">
    <source>
        <dbReference type="ARBA" id="ARBA00022448"/>
    </source>
</evidence>
<evidence type="ECO:0000256" key="7">
    <source>
        <dbReference type="SAM" id="Phobius"/>
    </source>
</evidence>
<feature type="transmembrane region" description="Helical" evidence="7">
    <location>
        <begin position="249"/>
        <end position="269"/>
    </location>
</feature>
<feature type="domain" description="Major facilitator superfamily (MFS) profile" evidence="8">
    <location>
        <begin position="59"/>
        <end position="552"/>
    </location>
</feature>
<dbReference type="OrthoDB" id="5086884at2759"/>